<gene>
    <name evidence="3" type="ORF">A3841_13045</name>
</gene>
<dbReference type="AlphaFoldDB" id="A0A1Q5PF56"/>
<dbReference type="InterPro" id="IPR004993">
    <property type="entry name" value="GH3"/>
</dbReference>
<organism evidence="3 4">
    <name type="scientific">Pontibacter flavimaris</name>
    <dbReference type="NCBI Taxonomy" id="1797110"/>
    <lineage>
        <taxon>Bacteria</taxon>
        <taxon>Pseudomonadati</taxon>
        <taxon>Bacteroidota</taxon>
        <taxon>Cytophagia</taxon>
        <taxon>Cytophagales</taxon>
        <taxon>Hymenobacteraceae</taxon>
        <taxon>Pontibacter</taxon>
    </lineage>
</organism>
<dbReference type="Pfam" id="PF23572">
    <property type="entry name" value="GH3_C"/>
    <property type="match status" value="1"/>
</dbReference>
<evidence type="ECO:0000259" key="1">
    <source>
        <dbReference type="Pfam" id="PF23571"/>
    </source>
</evidence>
<dbReference type="GO" id="GO:0016881">
    <property type="term" value="F:acid-amino acid ligase activity"/>
    <property type="evidence" value="ECO:0007669"/>
    <property type="project" value="TreeGrafter"/>
</dbReference>
<sequence length="494" mass="56465">MKKRIHDIDLFRKYPHEVQLELFQDLISTAKSTEWGKKYGFGDNLSVREFQERVPISTYEDMYPYIERMMKGEQNVLWPSKIEWFAKSSGTTNARSKFIPVSPESLEDCHYKGGKDMLSIYVNLFPDTKLFTGKGLSIGGSHHPSEFNAKVNCGDVSAVIMQNLPIWAEVMRTPPLKVALMDKWEEKIEKMVELTVKENVTSLSGVPTWTYVLLKRILAETGKNNILEVWPNLELFTHGAVAFGPYRQLFREIIPSTQMNYLEVYNASEGFFGIQDQVGTEDEMLLMLDYGVYYEFIPMDQLEEEHPQTLALDQVEVGKNYALVISTNAGLWRYKIGDTIRFTSIDPYRIKISGRTKHFINAFGEEVIVENAEEAVTAACEATSAIISNFTAAPIYLESDKRGGHEWLIEFEKEPSSLEQFTRVLDEKLREVNSDYDAKRQNDIALQAPLVHAAPKGTFLNWLSHKGKLGGQHKVPRLSNTREYLEEIMEVNGL</sequence>
<dbReference type="Pfam" id="PF03321">
    <property type="entry name" value="GH3"/>
    <property type="match status" value="1"/>
</dbReference>
<evidence type="ECO:0000313" key="3">
    <source>
        <dbReference type="EMBL" id="OKL40772.1"/>
    </source>
</evidence>
<name>A0A1Q5PF56_9BACT</name>
<protein>
    <recommendedName>
        <fullName evidence="5">GH3 auxin-responsive promoter</fullName>
    </recommendedName>
</protein>
<evidence type="ECO:0000313" key="4">
    <source>
        <dbReference type="Proteomes" id="UP000186551"/>
    </source>
</evidence>
<accession>A0A1Q5PF56</accession>
<proteinExistence type="predicted"/>
<feature type="domain" description="GH3 middle" evidence="1">
    <location>
        <begin position="286"/>
        <end position="355"/>
    </location>
</feature>
<dbReference type="PANTHER" id="PTHR31901">
    <property type="entry name" value="GH3 DOMAIN-CONTAINING PROTEIN"/>
    <property type="match status" value="1"/>
</dbReference>
<dbReference type="EMBL" id="LVWA01000004">
    <property type="protein sequence ID" value="OKL40772.1"/>
    <property type="molecule type" value="Genomic_DNA"/>
</dbReference>
<reference evidence="3 4" key="1">
    <citation type="submission" date="2016-03" db="EMBL/GenBank/DDBJ databases">
        <title>Genome sequence of Pontibacter sp. nov., of the family cytophagaceae, isolated from marine sediment of the Yellow Sea, China.</title>
        <authorList>
            <person name="Zhang G."/>
            <person name="Zhang R."/>
        </authorList>
    </citation>
    <scope>NUCLEOTIDE SEQUENCE [LARGE SCALE GENOMIC DNA]</scope>
    <source>
        <strain evidence="3 4">S10-8</strain>
    </source>
</reference>
<dbReference type="PANTHER" id="PTHR31901:SF9">
    <property type="entry name" value="GH3 DOMAIN-CONTAINING PROTEIN"/>
    <property type="match status" value="1"/>
</dbReference>
<dbReference type="Pfam" id="PF23571">
    <property type="entry name" value="GH3_M"/>
    <property type="match status" value="1"/>
</dbReference>
<dbReference type="STRING" id="1797110.A3841_13045"/>
<feature type="domain" description="GH3 C-terminal" evidence="2">
    <location>
        <begin position="370"/>
        <end position="483"/>
    </location>
</feature>
<evidence type="ECO:0000259" key="2">
    <source>
        <dbReference type="Pfam" id="PF23572"/>
    </source>
</evidence>
<keyword evidence="4" id="KW-1185">Reference proteome</keyword>
<dbReference type="Proteomes" id="UP000186551">
    <property type="component" value="Unassembled WGS sequence"/>
</dbReference>
<evidence type="ECO:0008006" key="5">
    <source>
        <dbReference type="Google" id="ProtNLM"/>
    </source>
</evidence>
<comment type="caution">
    <text evidence="3">The sequence shown here is derived from an EMBL/GenBank/DDBJ whole genome shotgun (WGS) entry which is preliminary data.</text>
</comment>
<dbReference type="InterPro" id="IPR055377">
    <property type="entry name" value="GH3_M"/>
</dbReference>
<dbReference type="GO" id="GO:0005737">
    <property type="term" value="C:cytoplasm"/>
    <property type="evidence" value="ECO:0007669"/>
    <property type="project" value="TreeGrafter"/>
</dbReference>
<dbReference type="InterPro" id="IPR055378">
    <property type="entry name" value="GH3_C"/>
</dbReference>
<dbReference type="OrthoDB" id="5678283at2"/>
<dbReference type="RefSeq" id="WP_073851392.1">
    <property type="nucleotide sequence ID" value="NZ_LVWA01000004.1"/>
</dbReference>